<dbReference type="InterPro" id="IPR044731">
    <property type="entry name" value="BDH-like"/>
</dbReference>
<dbReference type="PANTHER" id="PTHR43633">
    <property type="entry name" value="ALCOHOL DEHYDROGENASE YQHD"/>
    <property type="match status" value="1"/>
</dbReference>
<feature type="domain" description="Alcohol dehydrogenase iron-type/glycerol dehydrogenase GldA" evidence="2">
    <location>
        <begin position="9"/>
        <end position="178"/>
    </location>
</feature>
<protein>
    <submittedName>
        <fullName evidence="4">Iron-containing alcohol dehydrogenase</fullName>
    </submittedName>
</protein>
<dbReference type="CDD" id="cd08187">
    <property type="entry name" value="BDH"/>
    <property type="match status" value="1"/>
</dbReference>
<dbReference type="GO" id="GO:0005829">
    <property type="term" value="C:cytosol"/>
    <property type="evidence" value="ECO:0007669"/>
    <property type="project" value="TreeGrafter"/>
</dbReference>
<dbReference type="Pfam" id="PF25137">
    <property type="entry name" value="ADH_Fe_C"/>
    <property type="match status" value="1"/>
</dbReference>
<dbReference type="PROSITE" id="PS00913">
    <property type="entry name" value="ADH_IRON_1"/>
    <property type="match status" value="1"/>
</dbReference>
<dbReference type="GO" id="GO:0008106">
    <property type="term" value="F:alcohol dehydrogenase (NADP+) activity"/>
    <property type="evidence" value="ECO:0007669"/>
    <property type="project" value="TreeGrafter"/>
</dbReference>
<dbReference type="KEGG" id="whj:H9Q79_07430"/>
<dbReference type="GO" id="GO:0046872">
    <property type="term" value="F:metal ion binding"/>
    <property type="evidence" value="ECO:0007669"/>
    <property type="project" value="InterPro"/>
</dbReference>
<organism evidence="4 5">
    <name type="scientific">Wansuia hejianensis</name>
    <dbReference type="NCBI Taxonomy" id="2763667"/>
    <lineage>
        <taxon>Bacteria</taxon>
        <taxon>Bacillati</taxon>
        <taxon>Bacillota</taxon>
        <taxon>Clostridia</taxon>
        <taxon>Lachnospirales</taxon>
        <taxon>Lachnospiraceae</taxon>
        <taxon>Wansuia</taxon>
    </lineage>
</organism>
<reference evidence="4 5" key="1">
    <citation type="submission" date="2020-08" db="EMBL/GenBank/DDBJ databases">
        <authorList>
            <person name="Liu C."/>
            <person name="Sun Q."/>
        </authorList>
    </citation>
    <scope>NUCLEOTIDE SEQUENCE [LARGE SCALE GENOMIC DNA]</scope>
    <source>
        <strain evidence="4 5">NSJ-29</strain>
    </source>
</reference>
<proteinExistence type="predicted"/>
<feature type="domain" description="Fe-containing alcohol dehydrogenase-like C-terminal" evidence="3">
    <location>
        <begin position="189"/>
        <end position="394"/>
    </location>
</feature>
<accession>A0A7G9GH10</accession>
<evidence type="ECO:0000313" key="5">
    <source>
        <dbReference type="Proteomes" id="UP000515860"/>
    </source>
</evidence>
<dbReference type="GO" id="GO:1990362">
    <property type="term" value="F:butanol dehydrogenase (NAD+) activity"/>
    <property type="evidence" value="ECO:0007669"/>
    <property type="project" value="InterPro"/>
</dbReference>
<dbReference type="InterPro" id="IPR056798">
    <property type="entry name" value="ADH_Fe_C"/>
</dbReference>
<dbReference type="AlphaFoldDB" id="A0A7G9GH10"/>
<evidence type="ECO:0000313" key="4">
    <source>
        <dbReference type="EMBL" id="QNM10092.1"/>
    </source>
</evidence>
<dbReference type="Proteomes" id="UP000515860">
    <property type="component" value="Chromosome"/>
</dbReference>
<dbReference type="Gene3D" id="1.20.1090.10">
    <property type="entry name" value="Dehydroquinate synthase-like - alpha domain"/>
    <property type="match status" value="1"/>
</dbReference>
<dbReference type="InterPro" id="IPR018211">
    <property type="entry name" value="ADH_Fe_CS"/>
</dbReference>
<evidence type="ECO:0000256" key="1">
    <source>
        <dbReference type="ARBA" id="ARBA00023002"/>
    </source>
</evidence>
<evidence type="ECO:0000259" key="2">
    <source>
        <dbReference type="Pfam" id="PF00465"/>
    </source>
</evidence>
<dbReference type="PANTHER" id="PTHR43633:SF1">
    <property type="entry name" value="ALCOHOL DEHYDROGENASE YQHD"/>
    <property type="match status" value="1"/>
</dbReference>
<name>A0A7G9GH10_9FIRM</name>
<dbReference type="SUPFAM" id="SSF56796">
    <property type="entry name" value="Dehydroquinate synthase-like"/>
    <property type="match status" value="1"/>
</dbReference>
<dbReference type="RefSeq" id="WP_249329551.1">
    <property type="nucleotide sequence ID" value="NZ_CP060635.1"/>
</dbReference>
<dbReference type="Pfam" id="PF00465">
    <property type="entry name" value="Fe-ADH"/>
    <property type="match status" value="1"/>
</dbReference>
<keyword evidence="1" id="KW-0560">Oxidoreductase</keyword>
<dbReference type="InterPro" id="IPR001670">
    <property type="entry name" value="ADH_Fe/GldA"/>
</dbReference>
<dbReference type="GO" id="GO:1990002">
    <property type="term" value="F:methylglyoxal reductase (NADPH) (acetol producing) activity"/>
    <property type="evidence" value="ECO:0007669"/>
    <property type="project" value="TreeGrafter"/>
</dbReference>
<dbReference type="EMBL" id="CP060635">
    <property type="protein sequence ID" value="QNM10092.1"/>
    <property type="molecule type" value="Genomic_DNA"/>
</dbReference>
<keyword evidence="5" id="KW-1185">Reference proteome</keyword>
<dbReference type="Gene3D" id="3.40.50.1970">
    <property type="match status" value="1"/>
</dbReference>
<gene>
    <name evidence="4" type="ORF">H9Q79_07430</name>
</gene>
<dbReference type="FunFam" id="3.40.50.1970:FF:000003">
    <property type="entry name" value="Alcohol dehydrogenase, iron-containing"/>
    <property type="match status" value="1"/>
</dbReference>
<evidence type="ECO:0000259" key="3">
    <source>
        <dbReference type="Pfam" id="PF25137"/>
    </source>
</evidence>
<sequence length="394" mass="43125">MQDFYYSVPTKVYFGKGVAGKAGELARQYGTKAMILHYGDGVVEKIGLYDTVVKSLKENGVDFVELKGILPNPRITKIDEGVAICKKEDVKVLIPLGGGSCIDTAKAIASCVHYDGPAWDVVLDSSLAKDNLPVIAIPTLAATGSDMDSDAMVCNEATNDKMSLNIPEQFPVYSLSDPTYTCTVPRRQTAAGTADIMSHIMEVYFSKTPGAFFSDRIMEAMLKTCVKYGTIACCEDPSNYEARANLLWAASWGCNGFFDCGKIGRRWSVHPMEHQLGAYYDETHGIGIAILTPHWMRYILNEDTKDMFATFGINVLGLSAEGDTMYTAKKAIDTLEALFRSWGIPENLRESGIGITDKSKFEIMAEKALGPAGRINGFVPLDKQDVINIYDAAF</sequence>